<dbReference type="InterPro" id="IPR029017">
    <property type="entry name" value="Enolase-like_N"/>
</dbReference>
<organism evidence="3 4">
    <name type="scientific">Moryella indoligenes</name>
    <dbReference type="NCBI Taxonomy" id="371674"/>
    <lineage>
        <taxon>Bacteria</taxon>
        <taxon>Bacillati</taxon>
        <taxon>Bacillota</taxon>
        <taxon>Clostridia</taxon>
        <taxon>Lachnospirales</taxon>
        <taxon>Lachnospiraceae</taxon>
        <taxon>Moryella</taxon>
    </lineage>
</organism>
<dbReference type="Proteomes" id="UP001241537">
    <property type="component" value="Unassembled WGS sequence"/>
</dbReference>
<dbReference type="Pfam" id="PF13378">
    <property type="entry name" value="MR_MLE_C"/>
    <property type="match status" value="1"/>
</dbReference>
<proteinExistence type="predicted"/>
<dbReference type="PANTHER" id="PTHR48073:SF2">
    <property type="entry name" value="O-SUCCINYLBENZOATE SYNTHASE"/>
    <property type="match status" value="1"/>
</dbReference>
<dbReference type="InterPro" id="IPR029065">
    <property type="entry name" value="Enolase_C-like"/>
</dbReference>
<feature type="domain" description="Mandelate racemase/muconate lactonizing enzyme C-terminal" evidence="2">
    <location>
        <begin position="42"/>
        <end position="138"/>
    </location>
</feature>
<name>A0AAE4AM84_9FIRM</name>
<keyword evidence="1" id="KW-0479">Metal-binding</keyword>
<accession>A0AAE4AM84</accession>
<dbReference type="SUPFAM" id="SSF51604">
    <property type="entry name" value="Enolase C-terminal domain-like"/>
    <property type="match status" value="1"/>
</dbReference>
<evidence type="ECO:0000259" key="2">
    <source>
        <dbReference type="SMART" id="SM00922"/>
    </source>
</evidence>
<protein>
    <submittedName>
        <fullName evidence="3">L-alanine-DL-glutamate epimerase-like enolase superfamily enzyme</fullName>
    </submittedName>
</protein>
<dbReference type="Gene3D" id="3.20.20.120">
    <property type="entry name" value="Enolase-like C-terminal domain"/>
    <property type="match status" value="1"/>
</dbReference>
<dbReference type="AlphaFoldDB" id="A0AAE4AM84"/>
<evidence type="ECO:0000256" key="1">
    <source>
        <dbReference type="ARBA" id="ARBA00022723"/>
    </source>
</evidence>
<dbReference type="SMART" id="SM00922">
    <property type="entry name" value="MR_MLE"/>
    <property type="match status" value="1"/>
</dbReference>
<dbReference type="SFLD" id="SFLDS00001">
    <property type="entry name" value="Enolase"/>
    <property type="match status" value="1"/>
</dbReference>
<keyword evidence="4" id="KW-1185">Reference proteome</keyword>
<dbReference type="EMBL" id="JAUSTO010000018">
    <property type="protein sequence ID" value="MDQ0153387.1"/>
    <property type="molecule type" value="Genomic_DNA"/>
</dbReference>
<gene>
    <name evidence="3" type="ORF">J2S20_002107</name>
</gene>
<dbReference type="InterPro" id="IPR036849">
    <property type="entry name" value="Enolase-like_C_sf"/>
</dbReference>
<comment type="caution">
    <text evidence="3">The sequence shown here is derived from an EMBL/GenBank/DDBJ whole genome shotgun (WGS) entry which is preliminary data.</text>
</comment>
<dbReference type="GO" id="GO:0046872">
    <property type="term" value="F:metal ion binding"/>
    <property type="evidence" value="ECO:0007669"/>
    <property type="project" value="UniProtKB-KW"/>
</dbReference>
<dbReference type="SFLD" id="SFLDG00180">
    <property type="entry name" value="muconate_cycloisomerase"/>
    <property type="match status" value="1"/>
</dbReference>
<evidence type="ECO:0000313" key="4">
    <source>
        <dbReference type="Proteomes" id="UP001241537"/>
    </source>
</evidence>
<dbReference type="GO" id="GO:0003824">
    <property type="term" value="F:catalytic activity"/>
    <property type="evidence" value="ECO:0007669"/>
    <property type="project" value="UniProtKB-ARBA"/>
</dbReference>
<dbReference type="InterPro" id="IPR013342">
    <property type="entry name" value="Mandelate_racemase_C"/>
</dbReference>
<sequence length="261" mass="28863">MALEAAFYDLAAKERKIPLYQMFGGKLREKVMINRHLGIMGIDEAVEKAVQYREQGYHSIKMKIGTDVEEDICRVCAVRDAVGYEMKLRVDANAGYSYSDAYKFIRKTCDLDLEVYEQLLDKHDFNGTKQLKRDTGVVIGVDEAINTIQDAVRYAYERAADVFVLKLVKTGGIQNAVTISEIAASAGIRCVATSTYDTQINGAVCLHLASSLPTSTMSNDITCYATQPDMADTCHVLKDGYLTIGDEAGIGVRSLKEMKIV</sequence>
<evidence type="ECO:0000313" key="3">
    <source>
        <dbReference type="EMBL" id="MDQ0153387.1"/>
    </source>
</evidence>
<reference evidence="3" key="1">
    <citation type="submission" date="2023-07" db="EMBL/GenBank/DDBJ databases">
        <title>Genomic Encyclopedia of Type Strains, Phase IV (KMG-IV): sequencing the most valuable type-strain genomes for metagenomic binning, comparative biology and taxonomic classification.</title>
        <authorList>
            <person name="Goeker M."/>
        </authorList>
    </citation>
    <scope>NUCLEOTIDE SEQUENCE</scope>
    <source>
        <strain evidence="3">DSM 19659</strain>
    </source>
</reference>
<dbReference type="PANTHER" id="PTHR48073">
    <property type="entry name" value="O-SUCCINYLBENZOATE SYNTHASE-RELATED"/>
    <property type="match status" value="1"/>
</dbReference>
<dbReference type="Gene3D" id="3.30.390.10">
    <property type="entry name" value="Enolase-like, N-terminal domain"/>
    <property type="match status" value="1"/>
</dbReference>